<dbReference type="EMBL" id="SFBL01000046">
    <property type="protein sequence ID" value="TRU27984.1"/>
    <property type="molecule type" value="Genomic_DNA"/>
</dbReference>
<dbReference type="InterPro" id="IPR003959">
    <property type="entry name" value="ATPase_AAA_core"/>
</dbReference>
<accession>A0A552E0P9</accession>
<comment type="caution">
    <text evidence="2">The sequence shown here is derived from an EMBL/GenBank/DDBJ whole genome shotgun (WGS) entry which is preliminary data.</text>
</comment>
<evidence type="ECO:0000313" key="2">
    <source>
        <dbReference type="EMBL" id="TRU27984.1"/>
    </source>
</evidence>
<keyword evidence="2" id="KW-0067">ATP-binding</keyword>
<dbReference type="PANTHER" id="PTHR43581">
    <property type="entry name" value="ATP/GTP PHOSPHATASE"/>
    <property type="match status" value="1"/>
</dbReference>
<reference evidence="2 3" key="1">
    <citation type="submission" date="2019-01" db="EMBL/GenBank/DDBJ databases">
        <title>Coherence of Microcystis species and biogeography revealed through population genomics.</title>
        <authorList>
            <person name="Perez-Carrascal O.M."/>
            <person name="Terrat Y."/>
            <person name="Giani A."/>
            <person name="Fortin N."/>
            <person name="Tromas N."/>
            <person name="Shapiro B.J."/>
        </authorList>
    </citation>
    <scope>NUCLEOTIDE SEQUENCE [LARGE SCALE GENOMIC DNA]</scope>
    <source>
        <strain evidence="2">Ma_SC_T_19800800_S464</strain>
    </source>
</reference>
<dbReference type="Gene3D" id="3.40.50.300">
    <property type="entry name" value="P-loop containing nucleotide triphosphate hydrolases"/>
    <property type="match status" value="1"/>
</dbReference>
<keyword evidence="2" id="KW-0547">Nucleotide-binding</keyword>
<dbReference type="InterPro" id="IPR051396">
    <property type="entry name" value="Bact_Antivir_Def_Nuclease"/>
</dbReference>
<dbReference type="InterPro" id="IPR027417">
    <property type="entry name" value="P-loop_NTPase"/>
</dbReference>
<gene>
    <name evidence="2" type="ORF">EWV81_06115</name>
</gene>
<proteinExistence type="predicted"/>
<feature type="domain" description="ATPase AAA-type core" evidence="1">
    <location>
        <begin position="26"/>
        <end position="342"/>
    </location>
</feature>
<sequence>MKLLRLSYQDLASGLSIDSCEFFPDLNLLVGISGAGKTSILKAISNLKRITNGASVNGVKWDVEFLTNDHVRYHWLGEFEVKKARSPIKNDEDEVNSNDGENKVSIISETLLKDQEVLIARNQEVIEFKNSKTPKLPSYLSCIELFNQEEDVFPVRQEFNKMIFNPLKFNISYSTFDKFLRNYEYTEYNSLYELQSSQLRISDKLLITYQKYPDTFEIIKRKFLDIFPQVEDLKIESLEPSELGDLLVSLTRIGLLKNSPCIQIKEKNSHVWILEPNISSGMIKSLMFLATIELSAAGSVILIDEFENSLGVNCLDTLTEDLLVNYRDLQFIITSHHPYIINNISPAYWKIVTRKGGVIQVHNAADFHISKTRQKAFIDLINVLEEFPQGIS</sequence>
<dbReference type="AlphaFoldDB" id="A0A552E0P9"/>
<dbReference type="SUPFAM" id="SSF52540">
    <property type="entry name" value="P-loop containing nucleoside triphosphate hydrolases"/>
    <property type="match status" value="1"/>
</dbReference>
<protein>
    <submittedName>
        <fullName evidence="2">ATP-binding protein</fullName>
    </submittedName>
</protein>
<organism evidence="2 3">
    <name type="scientific">Microcystis aeruginosa Ma_SC_T_19800800_S464</name>
    <dbReference type="NCBI Taxonomy" id="2486257"/>
    <lineage>
        <taxon>Bacteria</taxon>
        <taxon>Bacillati</taxon>
        <taxon>Cyanobacteriota</taxon>
        <taxon>Cyanophyceae</taxon>
        <taxon>Oscillatoriophycideae</taxon>
        <taxon>Chroococcales</taxon>
        <taxon>Microcystaceae</taxon>
        <taxon>Microcystis</taxon>
    </lineage>
</organism>
<dbReference type="PANTHER" id="PTHR43581:SF4">
    <property type="entry name" value="ATP_GTP PHOSPHATASE"/>
    <property type="match status" value="1"/>
</dbReference>
<evidence type="ECO:0000259" key="1">
    <source>
        <dbReference type="Pfam" id="PF13304"/>
    </source>
</evidence>
<dbReference type="GO" id="GO:0005524">
    <property type="term" value="F:ATP binding"/>
    <property type="evidence" value="ECO:0007669"/>
    <property type="project" value="UniProtKB-KW"/>
</dbReference>
<name>A0A552E0P9_MICAE</name>
<dbReference type="Pfam" id="PF13304">
    <property type="entry name" value="AAA_21"/>
    <property type="match status" value="1"/>
</dbReference>
<evidence type="ECO:0000313" key="3">
    <source>
        <dbReference type="Proteomes" id="UP000319313"/>
    </source>
</evidence>
<dbReference type="GO" id="GO:0016887">
    <property type="term" value="F:ATP hydrolysis activity"/>
    <property type="evidence" value="ECO:0007669"/>
    <property type="project" value="InterPro"/>
</dbReference>
<dbReference type="Proteomes" id="UP000319313">
    <property type="component" value="Unassembled WGS sequence"/>
</dbReference>